<reference evidence="1 2" key="1">
    <citation type="journal article" date="2014" name="Int. J. Syst. Evol. Microbiol.">
        <title>Oceanisphaera profunda sp. nov., a marine bacterium isolated from deep-sea sediment, and emended description of the genus Oceanisphaera.</title>
        <authorList>
            <person name="Xu Z."/>
            <person name="Zhang X.Y."/>
            <person name="Su H.N."/>
            <person name="Yu Z.C."/>
            <person name="Liu C."/>
            <person name="Li H."/>
            <person name="Chen X.L."/>
            <person name="Song X.Y."/>
            <person name="Xie B.B."/>
            <person name="Qin Q.L."/>
            <person name="Zhou B.C."/>
            <person name="Shi M."/>
            <person name="Huang Y."/>
            <person name="Zhang Y.Z."/>
        </authorList>
    </citation>
    <scope>NUCLEOTIDE SEQUENCE [LARGE SCALE GENOMIC DNA]</scope>
    <source>
        <strain evidence="1 2">SM1222</strain>
    </source>
</reference>
<name>A0A1Y0D7I7_9GAMM</name>
<dbReference type="AlphaFoldDB" id="A0A1Y0D7I7"/>
<protein>
    <submittedName>
        <fullName evidence="1">Uncharacterized protein</fullName>
    </submittedName>
</protein>
<evidence type="ECO:0000313" key="1">
    <source>
        <dbReference type="EMBL" id="ART83116.1"/>
    </source>
</evidence>
<dbReference type="EMBL" id="CP021377">
    <property type="protein sequence ID" value="ART83116.1"/>
    <property type="molecule type" value="Genomic_DNA"/>
</dbReference>
<organism evidence="1 2">
    <name type="scientific">Oceanisphaera profunda</name>
    <dbReference type="NCBI Taxonomy" id="1416627"/>
    <lineage>
        <taxon>Bacteria</taxon>
        <taxon>Pseudomonadati</taxon>
        <taxon>Pseudomonadota</taxon>
        <taxon>Gammaproteobacteria</taxon>
        <taxon>Aeromonadales</taxon>
        <taxon>Aeromonadaceae</taxon>
        <taxon>Oceanisphaera</taxon>
    </lineage>
</organism>
<accession>A0A1Y0D7I7</accession>
<evidence type="ECO:0000313" key="2">
    <source>
        <dbReference type="Proteomes" id="UP000243937"/>
    </source>
</evidence>
<gene>
    <name evidence="1" type="ORF">CBP31_11230</name>
</gene>
<proteinExistence type="predicted"/>
<keyword evidence="2" id="KW-1185">Reference proteome</keyword>
<dbReference type="Proteomes" id="UP000243937">
    <property type="component" value="Chromosome"/>
</dbReference>
<dbReference type="KEGG" id="opf:CBP31_11230"/>
<sequence length="242" mass="27149">MWLGRVDNKEEARSSWLAATEALTYLLEQVPSQRKSELCILVSNHFIRYCLLPWSEQIDSLRELKSYAEICFEEIYGSLGNEWHFRFSPQASGQDRLAAAMPAALIAGLQQSANDRGWRLRSIQPYLMAAFNRFANALPTQDFLFILAEPKRSTLLLAQSGHWSHVRSLSSIDSDQALGILIARETELQALDGMSAAPVYFHAPDRVKAFPIPICGVSTYPLSLPLSEASEDYLYTMAMAVT</sequence>